<feature type="transmembrane region" description="Helical" evidence="1">
    <location>
        <begin position="256"/>
        <end position="281"/>
    </location>
</feature>
<accession>A0A2I0R5Y6</accession>
<feature type="transmembrane region" description="Helical" evidence="1">
    <location>
        <begin position="190"/>
        <end position="208"/>
    </location>
</feature>
<feature type="transmembrane region" description="Helical" evidence="1">
    <location>
        <begin position="58"/>
        <end position="79"/>
    </location>
</feature>
<evidence type="ECO:0000313" key="3">
    <source>
        <dbReference type="EMBL" id="PKR81994.1"/>
    </source>
</evidence>
<feature type="transmembrane region" description="Helical" evidence="1">
    <location>
        <begin position="99"/>
        <end position="127"/>
    </location>
</feature>
<dbReference type="InterPro" id="IPR003675">
    <property type="entry name" value="Rce1/LyrA-like_dom"/>
</dbReference>
<protein>
    <recommendedName>
        <fullName evidence="2">CAAX prenyl protease 2/Lysostaphin resistance protein A-like domain-containing protein</fullName>
    </recommendedName>
</protein>
<evidence type="ECO:0000259" key="2">
    <source>
        <dbReference type="Pfam" id="PF02517"/>
    </source>
</evidence>
<gene>
    <name evidence="3" type="ORF">CW751_01255</name>
</gene>
<reference evidence="3 4" key="1">
    <citation type="submission" date="2017-12" db="EMBL/GenBank/DDBJ databases">
        <title>The draft genome sequence of Brumimicrobium saltpan LHR20.</title>
        <authorList>
            <person name="Do Z.-J."/>
            <person name="Luo H.-R."/>
        </authorList>
    </citation>
    <scope>NUCLEOTIDE SEQUENCE [LARGE SCALE GENOMIC DNA]</scope>
    <source>
        <strain evidence="3 4">LHR20</strain>
    </source>
</reference>
<sequence length="289" mass="32957">MMKDKFNSISPFQQALALFAIGFVAFVTLSMLVSVVISTFYPQIPTDQIALQRENYPIAYMLIHFLPFQVGFLLVPGLVYMRWFKTKINPTYATRFPFVIWSILLFIVAFMLLPFLADLNAVVLKWIGMYTDLTAQKNMADEQLKTLIGTPFSITYFTAMLIVAVITGIAEEFAFRRFLFHHMYAHTKNLKLSILSSAFIFALLHFNYLQMLPIFTFGVVLALIYHVSGSIIPGMLLHGLNNGLNIHWLSTDSTPIWLNSSYIEITIPSVLLLMGLIIYYLKKIKPTAL</sequence>
<dbReference type="Pfam" id="PF02517">
    <property type="entry name" value="Rce1-like"/>
    <property type="match status" value="1"/>
</dbReference>
<organism evidence="3 4">
    <name type="scientific">Brumimicrobium salinarum</name>
    <dbReference type="NCBI Taxonomy" id="2058658"/>
    <lineage>
        <taxon>Bacteria</taxon>
        <taxon>Pseudomonadati</taxon>
        <taxon>Bacteroidota</taxon>
        <taxon>Flavobacteriia</taxon>
        <taxon>Flavobacteriales</taxon>
        <taxon>Crocinitomicaceae</taxon>
        <taxon>Brumimicrobium</taxon>
    </lineage>
</organism>
<keyword evidence="1" id="KW-0472">Membrane</keyword>
<evidence type="ECO:0000313" key="4">
    <source>
        <dbReference type="Proteomes" id="UP000236654"/>
    </source>
</evidence>
<dbReference type="RefSeq" id="WP_101333140.1">
    <property type="nucleotide sequence ID" value="NZ_PJNI01000001.1"/>
</dbReference>
<dbReference type="Proteomes" id="UP000236654">
    <property type="component" value="Unassembled WGS sequence"/>
</dbReference>
<proteinExistence type="predicted"/>
<dbReference type="PANTHER" id="PTHR43592:SF15">
    <property type="entry name" value="CAAX AMINO TERMINAL PROTEASE FAMILY PROTEIN"/>
    <property type="match status" value="1"/>
</dbReference>
<dbReference type="AlphaFoldDB" id="A0A2I0R5Y6"/>
<feature type="transmembrane region" description="Helical" evidence="1">
    <location>
        <begin position="147"/>
        <end position="170"/>
    </location>
</feature>
<name>A0A2I0R5Y6_9FLAO</name>
<keyword evidence="4" id="KW-1185">Reference proteome</keyword>
<dbReference type="PANTHER" id="PTHR43592">
    <property type="entry name" value="CAAX AMINO TERMINAL PROTEASE"/>
    <property type="match status" value="1"/>
</dbReference>
<dbReference type="GO" id="GO:0080120">
    <property type="term" value="P:CAAX-box protein maturation"/>
    <property type="evidence" value="ECO:0007669"/>
    <property type="project" value="UniProtKB-ARBA"/>
</dbReference>
<feature type="transmembrane region" description="Helical" evidence="1">
    <location>
        <begin position="215"/>
        <end position="236"/>
    </location>
</feature>
<dbReference type="EMBL" id="PJNI01000001">
    <property type="protein sequence ID" value="PKR81994.1"/>
    <property type="molecule type" value="Genomic_DNA"/>
</dbReference>
<evidence type="ECO:0000256" key="1">
    <source>
        <dbReference type="SAM" id="Phobius"/>
    </source>
</evidence>
<feature type="domain" description="CAAX prenyl protease 2/Lysostaphin resistance protein A-like" evidence="2">
    <location>
        <begin position="157"/>
        <end position="243"/>
    </location>
</feature>
<keyword evidence="1" id="KW-0812">Transmembrane</keyword>
<dbReference type="GO" id="GO:0004175">
    <property type="term" value="F:endopeptidase activity"/>
    <property type="evidence" value="ECO:0007669"/>
    <property type="project" value="UniProtKB-ARBA"/>
</dbReference>
<dbReference type="OrthoDB" id="158986at2"/>
<feature type="transmembrane region" description="Helical" evidence="1">
    <location>
        <begin position="12"/>
        <end position="37"/>
    </location>
</feature>
<keyword evidence="1" id="KW-1133">Transmembrane helix</keyword>
<comment type="caution">
    <text evidence="3">The sequence shown here is derived from an EMBL/GenBank/DDBJ whole genome shotgun (WGS) entry which is preliminary data.</text>
</comment>